<dbReference type="GO" id="GO:0006355">
    <property type="term" value="P:regulation of DNA-templated transcription"/>
    <property type="evidence" value="ECO:0007669"/>
    <property type="project" value="InterPro"/>
</dbReference>
<dbReference type="InterPro" id="IPR035965">
    <property type="entry name" value="PAS-like_dom_sf"/>
</dbReference>
<name>C1D439_DEIDV</name>
<dbReference type="PROSITE" id="PS50112">
    <property type="entry name" value="PAS"/>
    <property type="match status" value="2"/>
</dbReference>
<accession>C1D439</accession>
<dbReference type="Gene3D" id="3.30.450.20">
    <property type="entry name" value="PAS domain"/>
    <property type="match status" value="2"/>
</dbReference>
<dbReference type="SUPFAM" id="SSF55073">
    <property type="entry name" value="Nucleotide cyclase"/>
    <property type="match status" value="1"/>
</dbReference>
<evidence type="ECO:0000259" key="3">
    <source>
        <dbReference type="PROSITE" id="PS50113"/>
    </source>
</evidence>
<dbReference type="GO" id="GO:0005886">
    <property type="term" value="C:plasma membrane"/>
    <property type="evidence" value="ECO:0007669"/>
    <property type="project" value="TreeGrafter"/>
</dbReference>
<dbReference type="GO" id="GO:0052621">
    <property type="term" value="F:diguanylate cyclase activity"/>
    <property type="evidence" value="ECO:0007669"/>
    <property type="project" value="TreeGrafter"/>
</dbReference>
<feature type="domain" description="GGDEF" evidence="4">
    <location>
        <begin position="496"/>
        <end position="630"/>
    </location>
</feature>
<dbReference type="InterPro" id="IPR000160">
    <property type="entry name" value="GGDEF_dom"/>
</dbReference>
<dbReference type="InterPro" id="IPR029016">
    <property type="entry name" value="GAF-like_dom_sf"/>
</dbReference>
<dbReference type="NCBIfam" id="TIGR00229">
    <property type="entry name" value="sensory_box"/>
    <property type="match status" value="2"/>
</dbReference>
<feature type="coiled-coil region" evidence="1">
    <location>
        <begin position="259"/>
        <end position="315"/>
    </location>
</feature>
<dbReference type="Pfam" id="PF00990">
    <property type="entry name" value="GGDEF"/>
    <property type="match status" value="1"/>
</dbReference>
<dbReference type="Gene3D" id="3.30.70.270">
    <property type="match status" value="1"/>
</dbReference>
<dbReference type="SUPFAM" id="SSF55781">
    <property type="entry name" value="GAF domain-like"/>
    <property type="match status" value="1"/>
</dbReference>
<keyword evidence="6" id="KW-1185">Reference proteome</keyword>
<dbReference type="PROSITE" id="PS50113">
    <property type="entry name" value="PAC"/>
    <property type="match status" value="1"/>
</dbReference>
<sequence length="633" mass="70748">MDFRDDPPQPASLIQAGAGLTGAIATALLQTSLDCMIVIDQNNLVVEWNPAAEQVFSYSRQDTLGRNLSTLIIPPAFREGHERGMRRYLTTRIPRIANRVKVFAQRRNGDTFPCEIAFHPLEFSGSTFFAAVLRDISEQIRTEEVLRESEERYRTIFDQAALGIAHVSVKGHWERVNQTLCHILGYTHEDLLALTYPDVTHQDDLEQVKEHAELLLSDGVHTSCIQHRFVRRDQSVVWVKVTSSVMRKASGEAQSFIAMVEDITEIQRAEEELRLAAEDLERRVEARTADLTNLSAQLQTQVLELEQRNRETRLLGEMSDMLQACLTISEVEQVVAQHASELFPGVGGALYAFESSRTVLQETISWNGGSSSSSVFVPVECWGLRRGRPFSALGEEGLHCRHSSASHSTLCVPMLAQGETVGLLHLEAGSAAPLTRRQERLAQTVAETAALAIVNLRLRESLRQQSIRDPLTGLYNRRYLEESFERELHRAQRSDDPIAVIMLDIDHFKHFNDSHGHEAGDELLRALGQLLSGCIRAEDVACRYGGEEFAMVFPGMTLDQATRWADQLRHTVESTQFASRGEALEQVSVSLGVAAFPQHGRHLADLIRAADAALYRAKREGRNRVITADGASR</sequence>
<protein>
    <submittedName>
        <fullName evidence="5">Putative diguanylate cyclase</fullName>
    </submittedName>
</protein>
<evidence type="ECO:0000313" key="5">
    <source>
        <dbReference type="EMBL" id="ACO47920.1"/>
    </source>
</evidence>
<dbReference type="InterPro" id="IPR013655">
    <property type="entry name" value="PAS_fold_3"/>
</dbReference>
<dbReference type="RefSeq" id="WP_012694795.1">
    <property type="nucleotide sequence ID" value="NC_012528.1"/>
</dbReference>
<feature type="domain" description="PAC" evidence="3">
    <location>
        <begin position="223"/>
        <end position="275"/>
    </location>
</feature>
<dbReference type="InterPro" id="IPR000700">
    <property type="entry name" value="PAS-assoc_C"/>
</dbReference>
<proteinExistence type="predicted"/>
<dbReference type="InterPro" id="IPR003018">
    <property type="entry name" value="GAF"/>
</dbReference>
<dbReference type="InterPro" id="IPR050469">
    <property type="entry name" value="Diguanylate_Cyclase"/>
</dbReference>
<evidence type="ECO:0000259" key="4">
    <source>
        <dbReference type="PROSITE" id="PS50887"/>
    </source>
</evidence>
<organism evidence="5 6">
    <name type="scientific">Deinococcus deserti (strain DSM 17065 / CIP 109153 / LMG 22923 / VCD115)</name>
    <dbReference type="NCBI Taxonomy" id="546414"/>
    <lineage>
        <taxon>Bacteria</taxon>
        <taxon>Thermotogati</taxon>
        <taxon>Deinococcota</taxon>
        <taxon>Deinococci</taxon>
        <taxon>Deinococcales</taxon>
        <taxon>Deinococcaceae</taxon>
        <taxon>Deinococcus</taxon>
    </lineage>
</organism>
<dbReference type="Gene3D" id="3.30.450.40">
    <property type="match status" value="1"/>
</dbReference>
<evidence type="ECO:0000259" key="2">
    <source>
        <dbReference type="PROSITE" id="PS50112"/>
    </source>
</evidence>
<dbReference type="InterPro" id="IPR029787">
    <property type="entry name" value="Nucleotide_cyclase"/>
</dbReference>
<dbReference type="InterPro" id="IPR001610">
    <property type="entry name" value="PAC"/>
</dbReference>
<dbReference type="AlphaFoldDB" id="C1D439"/>
<feature type="domain" description="PAS" evidence="2">
    <location>
        <begin position="28"/>
        <end position="92"/>
    </location>
</feature>
<dbReference type="HOGENOM" id="CLU_000445_11_24_0"/>
<dbReference type="OrthoDB" id="9813903at2"/>
<dbReference type="SUPFAM" id="SSF55785">
    <property type="entry name" value="PYP-like sensor domain (PAS domain)"/>
    <property type="match status" value="2"/>
</dbReference>
<dbReference type="FunFam" id="3.30.70.270:FF:000001">
    <property type="entry name" value="Diguanylate cyclase domain protein"/>
    <property type="match status" value="1"/>
</dbReference>
<dbReference type="CDD" id="cd00130">
    <property type="entry name" value="PAS"/>
    <property type="match status" value="2"/>
</dbReference>
<dbReference type="InterPro" id="IPR013767">
    <property type="entry name" value="PAS_fold"/>
</dbReference>
<keyword evidence="5" id="KW-0614">Plasmid</keyword>
<dbReference type="Pfam" id="PF01590">
    <property type="entry name" value="GAF"/>
    <property type="match status" value="1"/>
</dbReference>
<dbReference type="PROSITE" id="PS50887">
    <property type="entry name" value="GGDEF"/>
    <property type="match status" value="1"/>
</dbReference>
<dbReference type="PANTHER" id="PTHR45138:SF9">
    <property type="entry name" value="DIGUANYLATE CYCLASE DGCM-RELATED"/>
    <property type="match status" value="1"/>
</dbReference>
<dbReference type="GO" id="GO:1902201">
    <property type="term" value="P:negative regulation of bacterial-type flagellum-dependent cell motility"/>
    <property type="evidence" value="ECO:0007669"/>
    <property type="project" value="TreeGrafter"/>
</dbReference>
<dbReference type="KEGG" id="ddr:Deide_3p00170"/>
<dbReference type="Pfam" id="PF08447">
    <property type="entry name" value="PAS_3"/>
    <property type="match status" value="1"/>
</dbReference>
<reference evidence="5 6" key="1">
    <citation type="journal article" date="2009" name="PLoS Genet.">
        <title>Alliance of proteomics and genomics to unravel the specificities of Sahara bacterium Deinococcus deserti.</title>
        <authorList>
            <person name="de Groot A."/>
            <person name="Dulermo R."/>
            <person name="Ortet P."/>
            <person name="Blanchard L."/>
            <person name="Guerin P."/>
            <person name="Fernandez B."/>
            <person name="Vacherie B."/>
            <person name="Dossat C."/>
            <person name="Jolivet E."/>
            <person name="Siguier P."/>
            <person name="Chandler M."/>
            <person name="Barakat M."/>
            <person name="Dedieu A."/>
            <person name="Barbe V."/>
            <person name="Heulin T."/>
            <person name="Sommer S."/>
            <person name="Achouak W."/>
            <person name="Armengaud J."/>
        </authorList>
    </citation>
    <scope>NUCLEOTIDE SEQUENCE [LARGE SCALE GENOMIC DNA]</scope>
    <source>
        <strain evidence="6">DSM 17065 / CIP 109153 / LMG 22923 / VCD115</strain>
        <plasmid evidence="6">pDeide3</plasmid>
    </source>
</reference>
<dbReference type="SMART" id="SM00091">
    <property type="entry name" value="PAS"/>
    <property type="match status" value="2"/>
</dbReference>
<dbReference type="Proteomes" id="UP000002208">
    <property type="component" value="Plasmid 3"/>
</dbReference>
<dbReference type="NCBIfam" id="TIGR00254">
    <property type="entry name" value="GGDEF"/>
    <property type="match status" value="1"/>
</dbReference>
<dbReference type="EMBL" id="CP001117">
    <property type="protein sequence ID" value="ACO47920.1"/>
    <property type="molecule type" value="Genomic_DNA"/>
</dbReference>
<dbReference type="SMART" id="SM00086">
    <property type="entry name" value="PAC"/>
    <property type="match status" value="2"/>
</dbReference>
<evidence type="ECO:0000313" key="6">
    <source>
        <dbReference type="Proteomes" id="UP000002208"/>
    </source>
</evidence>
<dbReference type="Pfam" id="PF00989">
    <property type="entry name" value="PAS"/>
    <property type="match status" value="1"/>
</dbReference>
<dbReference type="InterPro" id="IPR000014">
    <property type="entry name" value="PAS"/>
</dbReference>
<evidence type="ECO:0000256" key="1">
    <source>
        <dbReference type="SAM" id="Coils"/>
    </source>
</evidence>
<keyword evidence="1" id="KW-0175">Coiled coil</keyword>
<dbReference type="GO" id="GO:0043709">
    <property type="term" value="P:cell adhesion involved in single-species biofilm formation"/>
    <property type="evidence" value="ECO:0007669"/>
    <property type="project" value="TreeGrafter"/>
</dbReference>
<dbReference type="InterPro" id="IPR043128">
    <property type="entry name" value="Rev_trsase/Diguanyl_cyclase"/>
</dbReference>
<dbReference type="CDD" id="cd01949">
    <property type="entry name" value="GGDEF"/>
    <property type="match status" value="1"/>
</dbReference>
<dbReference type="SMART" id="SM00065">
    <property type="entry name" value="GAF"/>
    <property type="match status" value="1"/>
</dbReference>
<geneLocation type="plasmid" evidence="6">
    <name>pDeide3</name>
</geneLocation>
<gene>
    <name evidence="5" type="ordered locus">Deide_3p00170</name>
</gene>
<feature type="domain" description="PAS" evidence="2">
    <location>
        <begin position="149"/>
        <end position="219"/>
    </location>
</feature>
<dbReference type="PANTHER" id="PTHR45138">
    <property type="entry name" value="REGULATORY COMPONENTS OF SENSORY TRANSDUCTION SYSTEM"/>
    <property type="match status" value="1"/>
</dbReference>
<dbReference type="SMART" id="SM00267">
    <property type="entry name" value="GGDEF"/>
    <property type="match status" value="1"/>
</dbReference>